<keyword evidence="3" id="KW-1185">Reference proteome</keyword>
<gene>
    <name evidence="2" type="ORF">WA026_013324</name>
</gene>
<evidence type="ECO:0000256" key="1">
    <source>
        <dbReference type="SAM" id="MobiDB-lite"/>
    </source>
</evidence>
<organism evidence="2 3">
    <name type="scientific">Henosepilachna vigintioctopunctata</name>
    <dbReference type="NCBI Taxonomy" id="420089"/>
    <lineage>
        <taxon>Eukaryota</taxon>
        <taxon>Metazoa</taxon>
        <taxon>Ecdysozoa</taxon>
        <taxon>Arthropoda</taxon>
        <taxon>Hexapoda</taxon>
        <taxon>Insecta</taxon>
        <taxon>Pterygota</taxon>
        <taxon>Neoptera</taxon>
        <taxon>Endopterygota</taxon>
        <taxon>Coleoptera</taxon>
        <taxon>Polyphaga</taxon>
        <taxon>Cucujiformia</taxon>
        <taxon>Coccinelloidea</taxon>
        <taxon>Coccinellidae</taxon>
        <taxon>Epilachninae</taxon>
        <taxon>Epilachnini</taxon>
        <taxon>Henosepilachna</taxon>
    </lineage>
</organism>
<dbReference type="EMBL" id="JARQZJ010000127">
    <property type="protein sequence ID" value="KAK9890986.1"/>
    <property type="molecule type" value="Genomic_DNA"/>
</dbReference>
<evidence type="ECO:0000313" key="2">
    <source>
        <dbReference type="EMBL" id="KAK9890986.1"/>
    </source>
</evidence>
<accession>A0AAW1VEP3</accession>
<proteinExistence type="predicted"/>
<name>A0AAW1VEP3_9CUCU</name>
<comment type="caution">
    <text evidence="2">The sequence shown here is derived from an EMBL/GenBank/DDBJ whole genome shotgun (WGS) entry which is preliminary data.</text>
</comment>
<feature type="region of interest" description="Disordered" evidence="1">
    <location>
        <begin position="1"/>
        <end position="21"/>
    </location>
</feature>
<dbReference type="AlphaFoldDB" id="A0AAW1VEP3"/>
<protein>
    <submittedName>
        <fullName evidence="2">Uncharacterized protein</fullName>
    </submittedName>
</protein>
<sequence length="79" mass="8665">MLQRLSNDSGIQCKDISQSQTTQVSWCTVEQQLPLKPASRYSMEGGALSAGVGSSREVQQVLPLRLGHDEKERRTSTSS</sequence>
<evidence type="ECO:0000313" key="3">
    <source>
        <dbReference type="Proteomes" id="UP001431783"/>
    </source>
</evidence>
<dbReference type="Proteomes" id="UP001431783">
    <property type="component" value="Unassembled WGS sequence"/>
</dbReference>
<reference evidence="2 3" key="1">
    <citation type="submission" date="2023-03" db="EMBL/GenBank/DDBJ databases">
        <title>Genome insight into feeding habits of ladybird beetles.</title>
        <authorList>
            <person name="Li H.-S."/>
            <person name="Huang Y.-H."/>
            <person name="Pang H."/>
        </authorList>
    </citation>
    <scope>NUCLEOTIDE SEQUENCE [LARGE SCALE GENOMIC DNA]</scope>
    <source>
        <strain evidence="2">SYSU_2023b</strain>
        <tissue evidence="2">Whole body</tissue>
    </source>
</reference>